<dbReference type="GO" id="GO:0031349">
    <property type="term" value="P:positive regulation of defense response"/>
    <property type="evidence" value="ECO:0007669"/>
    <property type="project" value="UniProtKB-ARBA"/>
</dbReference>
<reference evidence="5" key="1">
    <citation type="submission" date="2025-08" db="UniProtKB">
        <authorList>
            <consortium name="RefSeq"/>
        </authorList>
    </citation>
    <scope>IDENTIFICATION</scope>
</reference>
<dbReference type="InParanoid" id="A0A1U8D7S8"/>
<dbReference type="OrthoDB" id="4062651at2759"/>
<dbReference type="InterPro" id="IPR001245">
    <property type="entry name" value="Ser-Thr/Tyr_kinase_cat_dom"/>
</dbReference>
<dbReference type="KEGG" id="asn:102374298"/>
<feature type="domain" description="CARD" evidence="3">
    <location>
        <begin position="474"/>
        <end position="539"/>
    </location>
</feature>
<dbReference type="InterPro" id="IPR011029">
    <property type="entry name" value="DEATH-like_dom_sf"/>
</dbReference>
<dbReference type="Proteomes" id="UP000189705">
    <property type="component" value="Unplaced"/>
</dbReference>
<dbReference type="PROSITE" id="PS50209">
    <property type="entry name" value="CARD"/>
    <property type="match status" value="1"/>
</dbReference>
<protein>
    <submittedName>
        <fullName evidence="5">Receptor-interacting serine/threonine-protein kinase 2-like</fullName>
    </submittedName>
</protein>
<name>A0A1U8D7S8_ALLSI</name>
<dbReference type="Pfam" id="PF00619">
    <property type="entry name" value="CARD"/>
    <property type="match status" value="1"/>
</dbReference>
<dbReference type="STRING" id="38654.A0A1U8D7S8"/>
<dbReference type="InterPro" id="IPR001315">
    <property type="entry name" value="CARD"/>
</dbReference>
<dbReference type="Gene3D" id="1.10.510.10">
    <property type="entry name" value="Transferase(Phosphotransferase) domain 1"/>
    <property type="match status" value="1"/>
</dbReference>
<dbReference type="GO" id="GO:0042981">
    <property type="term" value="P:regulation of apoptotic process"/>
    <property type="evidence" value="ECO:0007669"/>
    <property type="project" value="InterPro"/>
</dbReference>
<dbReference type="GO" id="GO:0005524">
    <property type="term" value="F:ATP binding"/>
    <property type="evidence" value="ECO:0007669"/>
    <property type="project" value="InterPro"/>
</dbReference>
<dbReference type="RefSeq" id="XP_014373170.1">
    <property type="nucleotide sequence ID" value="XM_014517684.2"/>
</dbReference>
<proteinExistence type="predicted"/>
<dbReference type="Pfam" id="PF07714">
    <property type="entry name" value="PK_Tyr_Ser-Thr"/>
    <property type="match status" value="1"/>
</dbReference>
<evidence type="ECO:0000313" key="4">
    <source>
        <dbReference type="Proteomes" id="UP000189705"/>
    </source>
</evidence>
<dbReference type="SUPFAM" id="SSF47986">
    <property type="entry name" value="DEATH domain"/>
    <property type="match status" value="1"/>
</dbReference>
<dbReference type="GeneID" id="102374298"/>
<dbReference type="GO" id="GO:0004706">
    <property type="term" value="F:JUN kinase kinase kinase activity"/>
    <property type="evidence" value="ECO:0007669"/>
    <property type="project" value="TreeGrafter"/>
</dbReference>
<dbReference type="PROSITE" id="PS50011">
    <property type="entry name" value="PROTEIN_KINASE_DOM"/>
    <property type="match status" value="1"/>
</dbReference>
<sequence>MPVFLEFSFPNKHQEMANPMPITTQEDLSNLILTRRGSGFALKAFHVPWKINISVKLLTSQNTAESDFKLLLQDIANTRHIQSEHLLPSLGIYQSEGLLGIVTEWACNGSLQSLIHEHHLYPELPFPVLIRILSDVANGLNHLHSLDPPLLHYSLKPSNVVLDAQYRAKITDYGLTYWRKKQLRSALENCSNRSCWDIVYLSPEILKGGYPSQEADIYSFGMMCWESLSRQKPFEGKKTLLKVVTGVCSGQRPVTEAEFIPSSLPQRNRLLHLIILCWHQDPDYRPHMAECAELLRGILSTFSKEMISNAIYSLTDTKESAVNACKGSDTYTLQIDVRNLELINAQKNSNWLFNKRIPLIPQSLSTVLIDSSTDDAGREDVNHMALADTTPQSTRQKRGYCNRKSNLQSSSSTPSSVPNEQSEAGVPCHKKLEAWPHQPRQLPKCNSQQAPQFQRTETGPCYKGHCCQILACGREAILSCMTEGRLNHILDVLRSQHVLSRTDYETISSFPTLTGRARALLDTCLCLGEGAAQTAVTVLSANKCCLLARGSSSCDSLTKINRLLQ</sequence>
<dbReference type="InterPro" id="IPR051681">
    <property type="entry name" value="Ser/Thr_Kinases-Pseudokinases"/>
</dbReference>
<dbReference type="GO" id="GO:0043123">
    <property type="term" value="P:positive regulation of canonical NF-kappaB signal transduction"/>
    <property type="evidence" value="ECO:0007669"/>
    <property type="project" value="UniProtKB-ARBA"/>
</dbReference>
<accession>A0A1U8D7S8</accession>
<evidence type="ECO:0000313" key="5">
    <source>
        <dbReference type="RefSeq" id="XP_014373170.1"/>
    </source>
</evidence>
<dbReference type="Gene3D" id="1.10.533.10">
    <property type="entry name" value="Death Domain, Fas"/>
    <property type="match status" value="1"/>
</dbReference>
<keyword evidence="4" id="KW-1185">Reference proteome</keyword>
<feature type="compositionally biased region" description="Low complexity" evidence="1">
    <location>
        <begin position="405"/>
        <end position="422"/>
    </location>
</feature>
<organism evidence="4 5">
    <name type="scientific">Alligator sinensis</name>
    <name type="common">Chinese alligator</name>
    <dbReference type="NCBI Taxonomy" id="38654"/>
    <lineage>
        <taxon>Eukaryota</taxon>
        <taxon>Metazoa</taxon>
        <taxon>Chordata</taxon>
        <taxon>Craniata</taxon>
        <taxon>Vertebrata</taxon>
        <taxon>Euteleostomi</taxon>
        <taxon>Archelosauria</taxon>
        <taxon>Archosauria</taxon>
        <taxon>Crocodylia</taxon>
        <taxon>Alligatoridae</taxon>
        <taxon>Alligatorinae</taxon>
        <taxon>Alligator</taxon>
    </lineage>
</organism>
<dbReference type="AlphaFoldDB" id="A0A1U8D7S8"/>
<dbReference type="InterPro" id="IPR011009">
    <property type="entry name" value="Kinase-like_dom_sf"/>
</dbReference>
<feature type="region of interest" description="Disordered" evidence="1">
    <location>
        <begin position="383"/>
        <end position="423"/>
    </location>
</feature>
<gene>
    <name evidence="5" type="primary">LOC102374298</name>
</gene>
<evidence type="ECO:0000259" key="3">
    <source>
        <dbReference type="PROSITE" id="PS50209"/>
    </source>
</evidence>
<dbReference type="eggNOG" id="KOG0192">
    <property type="taxonomic scope" value="Eukaryota"/>
</dbReference>
<evidence type="ECO:0000256" key="1">
    <source>
        <dbReference type="SAM" id="MobiDB-lite"/>
    </source>
</evidence>
<dbReference type="PANTHER" id="PTHR44329">
    <property type="entry name" value="SERINE/THREONINE-PROTEIN KINASE TNNI3K-RELATED"/>
    <property type="match status" value="1"/>
</dbReference>
<dbReference type="SUPFAM" id="SSF56112">
    <property type="entry name" value="Protein kinase-like (PK-like)"/>
    <property type="match status" value="1"/>
</dbReference>
<dbReference type="InterPro" id="IPR000719">
    <property type="entry name" value="Prot_kinase_dom"/>
</dbReference>
<evidence type="ECO:0000259" key="2">
    <source>
        <dbReference type="PROSITE" id="PS50011"/>
    </source>
</evidence>
<feature type="domain" description="Protein kinase" evidence="2">
    <location>
        <begin position="30"/>
        <end position="299"/>
    </location>
</feature>
<dbReference type="PANTHER" id="PTHR44329:SF143">
    <property type="entry name" value="RECEPTOR INTERACTING SERINE_THREONINE KINASE 2"/>
    <property type="match status" value="1"/>
</dbReference>